<dbReference type="EMBL" id="JAGSXH010000009">
    <property type="protein sequence ID" value="MBS2962336.1"/>
    <property type="molecule type" value="Genomic_DNA"/>
</dbReference>
<dbReference type="AlphaFoldDB" id="A0A8J7WHP7"/>
<dbReference type="RefSeq" id="WP_211464878.1">
    <property type="nucleotide sequence ID" value="NZ_JAGSXH010000009.1"/>
</dbReference>
<sequence>MNTERGTLFCGALRHLPADASAYQARAAATELVRGIGREFHSVDLDVDWSPADTEGWWMGAARRASSTAT</sequence>
<keyword evidence="2" id="KW-1185">Reference proteome</keyword>
<reference evidence="1" key="1">
    <citation type="submission" date="2021-04" db="EMBL/GenBank/DDBJ databases">
        <title>Genome based classification of Actinospica acidithermotolerans sp. nov., an actinobacterium isolated from an Indonesian hot spring.</title>
        <authorList>
            <person name="Kusuma A.B."/>
            <person name="Putra K.E."/>
            <person name="Nafisah S."/>
            <person name="Loh J."/>
            <person name="Nouioui I."/>
            <person name="Goodfellow M."/>
        </authorList>
    </citation>
    <scope>NUCLEOTIDE SEQUENCE</scope>
    <source>
        <strain evidence="1">DSM 45618</strain>
    </source>
</reference>
<name>A0A8J7WHP7_9ACTN</name>
<organism evidence="1 2">
    <name type="scientific">Actinocrinis puniceicyclus</name>
    <dbReference type="NCBI Taxonomy" id="977794"/>
    <lineage>
        <taxon>Bacteria</taxon>
        <taxon>Bacillati</taxon>
        <taxon>Actinomycetota</taxon>
        <taxon>Actinomycetes</taxon>
        <taxon>Catenulisporales</taxon>
        <taxon>Actinospicaceae</taxon>
        <taxon>Actinocrinis</taxon>
    </lineage>
</organism>
<proteinExistence type="predicted"/>
<comment type="caution">
    <text evidence="1">The sequence shown here is derived from an EMBL/GenBank/DDBJ whole genome shotgun (WGS) entry which is preliminary data.</text>
</comment>
<gene>
    <name evidence="1" type="ORF">KGA66_04710</name>
</gene>
<accession>A0A8J7WHP7</accession>
<evidence type="ECO:0000313" key="1">
    <source>
        <dbReference type="EMBL" id="MBS2962336.1"/>
    </source>
</evidence>
<evidence type="ECO:0000313" key="2">
    <source>
        <dbReference type="Proteomes" id="UP000677913"/>
    </source>
</evidence>
<dbReference type="Proteomes" id="UP000677913">
    <property type="component" value="Unassembled WGS sequence"/>
</dbReference>
<protein>
    <submittedName>
        <fullName evidence="1">Uncharacterized protein</fullName>
    </submittedName>
</protein>